<evidence type="ECO:0000256" key="2">
    <source>
        <dbReference type="ARBA" id="ARBA00008789"/>
    </source>
</evidence>
<dbReference type="InterPro" id="IPR018629">
    <property type="entry name" value="XK-rel"/>
</dbReference>
<comment type="similarity">
    <text evidence="2 7">Belongs to the XK family.</text>
</comment>
<dbReference type="Proteomes" id="UP001497472">
    <property type="component" value="Unassembled WGS sequence"/>
</dbReference>
<comment type="subcellular location">
    <subcellularLocation>
        <location evidence="1">Cell membrane</location>
        <topology evidence="1">Multi-pass membrane protein</topology>
    </subcellularLocation>
    <subcellularLocation>
        <location evidence="7">Membrane</location>
        <topology evidence="7">Multi-pass membrane protein</topology>
    </subcellularLocation>
</comment>
<feature type="transmembrane region" description="Helical" evidence="7">
    <location>
        <begin position="191"/>
        <end position="211"/>
    </location>
</feature>
<comment type="caution">
    <text evidence="9">The sequence shown here is derived from an EMBL/GenBank/DDBJ whole genome shotgun (WGS) entry which is preliminary data.</text>
</comment>
<gene>
    <name evidence="9" type="ORF">LNINA_LOCUS11932</name>
</gene>
<keyword evidence="5 7" id="KW-1133">Transmembrane helix</keyword>
<evidence type="ECO:0000256" key="1">
    <source>
        <dbReference type="ARBA" id="ARBA00004651"/>
    </source>
</evidence>
<evidence type="ECO:0000313" key="10">
    <source>
        <dbReference type="Proteomes" id="UP001497472"/>
    </source>
</evidence>
<evidence type="ECO:0000256" key="8">
    <source>
        <dbReference type="SAM" id="MobiDB-lite"/>
    </source>
</evidence>
<dbReference type="GO" id="GO:0005886">
    <property type="term" value="C:plasma membrane"/>
    <property type="evidence" value="ECO:0007669"/>
    <property type="project" value="UniProtKB-SubCell"/>
</dbReference>
<dbReference type="PANTHER" id="PTHR16024:SF28">
    <property type="entry name" value="XK-RELATED PROTEIN"/>
    <property type="match status" value="1"/>
</dbReference>
<feature type="compositionally biased region" description="Low complexity" evidence="8">
    <location>
        <begin position="883"/>
        <end position="896"/>
    </location>
</feature>
<keyword evidence="10" id="KW-1185">Reference proteome</keyword>
<feature type="region of interest" description="Disordered" evidence="8">
    <location>
        <begin position="871"/>
        <end position="903"/>
    </location>
</feature>
<keyword evidence="6 7" id="KW-0472">Membrane</keyword>
<sequence length="1069" mass="122264">MADFKMRTKDGKTINQDENYCVFNVISVFISLVTILADLTTDILVFIEYCKNGYLDWALITITFIITPNILINIFSLRWFLIDKKVNIHHWITHGFLVGLLERYIIFLYEVFSCKNFELLKSQRLLIQRNDLSLLHFLYVFTGTIPQIVLQTYAIVMLQENYYTKGYINWISLLLKLTWHFGTVIGRVAGILLFSIIFGVWTLIPLGLHWSAMTFWIITQKTTFCPNKFEETLYNAVMGFVYCFCFINIKEGHTRYRLMLFYTLIITQNMGSLLLYVLLSDDEKQRKIWSIASTSCVVLGTVIGMVSMVLYYRFFHSNGQILWRYVNEDVELNNKEMSDNTKEASKKTGTLNILRSFKNSNITNNSTIVDVESGKRRTTNISQSVQKSESENADKKFLLEHWIARAGSPTFTSAPVGDMSLDVSSIELYTVENTPQTVMTMRDSLMLKPKKKICSPTELTLKLSSIDNIESSIDEITSNALNIQKRRGICSSDELREDYNNLNLGSSSILSQEFSKGKTDRSSELSHETDGSNKKTSSDSIDLDLDLSFSDINSSDINTFNENIVQKLCLSALKNIKVGNQDADIENIQRIALDILKEMYTKKDRKKNAIASGLFHVKRDLDTPTEILSVHDYENICAVNIAREAWGLRSWNGYCDIENWMHDGSVVRDRSRDTFTSESSEISSCLSQELKTAILSAPPFPKKSHTYSNVFVKIERNPEDYANAVVCHTNDDTLSFKSFILENCKDPNHLEPIMEELDDLGDIDPAIKKRLNSESSLVATIDEIRKATVTNSPRNLYHRREHTWESPQLNNYIQSEYSLKKALWKEPCKFDPSNIMNSLPEKEIALDTVVKFETEKQLNVASKNAYLNNSTSLSQLTPKRRPNNSLKSQNKKNNNQVDPSHDISNKNIDLLWRLVSENASPIYSSTENFSLSRKTPSLQSLIQKDSSVPNNAMAKVTNVKKSSRNKPRRKFSLLREKFEPKVNSDEENLCRSDSSLPGHGNQFNSDRMQQINSHLESEIGFPVKDIPSGHKESSSELHSATEQIKEKRSLFMKQVLSPPKFNSKLRQKI</sequence>
<feature type="transmembrane region" description="Helical" evidence="7">
    <location>
        <begin position="291"/>
        <end position="312"/>
    </location>
</feature>
<dbReference type="InterPro" id="IPR050895">
    <property type="entry name" value="XK-related_scramblase"/>
</dbReference>
<evidence type="ECO:0000256" key="5">
    <source>
        <dbReference type="ARBA" id="ARBA00022989"/>
    </source>
</evidence>
<organism evidence="9 10">
    <name type="scientific">Leptosia nina</name>
    <dbReference type="NCBI Taxonomy" id="320188"/>
    <lineage>
        <taxon>Eukaryota</taxon>
        <taxon>Metazoa</taxon>
        <taxon>Ecdysozoa</taxon>
        <taxon>Arthropoda</taxon>
        <taxon>Hexapoda</taxon>
        <taxon>Insecta</taxon>
        <taxon>Pterygota</taxon>
        <taxon>Neoptera</taxon>
        <taxon>Endopterygota</taxon>
        <taxon>Lepidoptera</taxon>
        <taxon>Glossata</taxon>
        <taxon>Ditrysia</taxon>
        <taxon>Papilionoidea</taxon>
        <taxon>Pieridae</taxon>
        <taxon>Pierinae</taxon>
        <taxon>Leptosia</taxon>
    </lineage>
</organism>
<feature type="transmembrane region" description="Helical" evidence="7">
    <location>
        <begin position="167"/>
        <end position="185"/>
    </location>
</feature>
<evidence type="ECO:0000256" key="4">
    <source>
        <dbReference type="ARBA" id="ARBA00022692"/>
    </source>
</evidence>
<feature type="compositionally biased region" description="Basic and acidic residues" evidence="8">
    <location>
        <begin position="515"/>
        <end position="537"/>
    </location>
</feature>
<evidence type="ECO:0000256" key="7">
    <source>
        <dbReference type="RuleBase" id="RU910716"/>
    </source>
</evidence>
<name>A0AAV1JTS3_9NEOP</name>
<feature type="transmembrane region" description="Helical" evidence="7">
    <location>
        <begin position="91"/>
        <end position="112"/>
    </location>
</feature>
<accession>A0AAV1JTS3</accession>
<feature type="transmembrane region" description="Helical" evidence="7">
    <location>
        <begin position="232"/>
        <end position="249"/>
    </location>
</feature>
<evidence type="ECO:0000256" key="6">
    <source>
        <dbReference type="ARBA" id="ARBA00023136"/>
    </source>
</evidence>
<reference evidence="9 10" key="1">
    <citation type="submission" date="2023-11" db="EMBL/GenBank/DDBJ databases">
        <authorList>
            <person name="Okamura Y."/>
        </authorList>
    </citation>
    <scope>NUCLEOTIDE SEQUENCE [LARGE SCALE GENOMIC DNA]</scope>
</reference>
<evidence type="ECO:0000256" key="3">
    <source>
        <dbReference type="ARBA" id="ARBA00022475"/>
    </source>
</evidence>
<protein>
    <recommendedName>
        <fullName evidence="7">XK-related protein</fullName>
    </recommendedName>
</protein>
<keyword evidence="4 7" id="KW-0812">Transmembrane</keyword>
<dbReference type="AlphaFoldDB" id="A0AAV1JTS3"/>
<keyword evidence="3" id="KW-1003">Cell membrane</keyword>
<feature type="transmembrane region" description="Helical" evidence="7">
    <location>
        <begin position="57"/>
        <end position="79"/>
    </location>
</feature>
<feature type="transmembrane region" description="Helical" evidence="7">
    <location>
        <begin position="132"/>
        <end position="155"/>
    </location>
</feature>
<feature type="region of interest" description="Disordered" evidence="8">
    <location>
        <begin position="513"/>
        <end position="538"/>
    </location>
</feature>
<feature type="region of interest" description="Disordered" evidence="8">
    <location>
        <begin position="1021"/>
        <end position="1042"/>
    </location>
</feature>
<dbReference type="PANTHER" id="PTHR16024">
    <property type="entry name" value="XK-RELATED PROTEIN"/>
    <property type="match status" value="1"/>
</dbReference>
<proteinExistence type="inferred from homology"/>
<dbReference type="EMBL" id="CAVLEF010000174">
    <property type="protein sequence ID" value="CAK1552906.1"/>
    <property type="molecule type" value="Genomic_DNA"/>
</dbReference>
<evidence type="ECO:0000313" key="9">
    <source>
        <dbReference type="EMBL" id="CAK1552906.1"/>
    </source>
</evidence>
<feature type="transmembrane region" description="Helical" evidence="7">
    <location>
        <begin position="261"/>
        <end position="279"/>
    </location>
</feature>
<dbReference type="Pfam" id="PF09815">
    <property type="entry name" value="XK-related"/>
    <property type="match status" value="1"/>
</dbReference>
<feature type="transmembrane region" description="Helical" evidence="7">
    <location>
        <begin position="20"/>
        <end position="37"/>
    </location>
</feature>